<sequence length="110" mass="12999">MDTNDDELLEFDDEQAIAYILNYIPQDLKSKLSEDDISYFLDVIYEYYDSNGYIDENSVEETTIDEEAMMDFIMKTIRKEKIISLTEDEVQLLLEAEYQYGKSIGIYDEE</sequence>
<comment type="caution">
    <text evidence="1">The sequence shown here is derived from an EMBL/GenBank/DDBJ whole genome shotgun (WGS) entry which is preliminary data.</text>
</comment>
<dbReference type="Proteomes" id="UP000544222">
    <property type="component" value="Unassembled WGS sequence"/>
</dbReference>
<proteinExistence type="predicted"/>
<dbReference type="EMBL" id="JACHYB010000001">
    <property type="protein sequence ID" value="MBB3186678.1"/>
    <property type="molecule type" value="Genomic_DNA"/>
</dbReference>
<dbReference type="RefSeq" id="WP_183412535.1">
    <property type="nucleotide sequence ID" value="NZ_JACHYB010000001.1"/>
</dbReference>
<evidence type="ECO:0000313" key="2">
    <source>
        <dbReference type="Proteomes" id="UP000544222"/>
    </source>
</evidence>
<keyword evidence="2" id="KW-1185">Reference proteome</keyword>
<dbReference type="AlphaFoldDB" id="A0A7W5H0L4"/>
<evidence type="ECO:0000313" key="1">
    <source>
        <dbReference type="EMBL" id="MBB3186678.1"/>
    </source>
</evidence>
<organism evidence="1 2">
    <name type="scientific">Microbacter margulisiae</name>
    <dbReference type="NCBI Taxonomy" id="1350067"/>
    <lineage>
        <taxon>Bacteria</taxon>
        <taxon>Pseudomonadati</taxon>
        <taxon>Bacteroidota</taxon>
        <taxon>Bacteroidia</taxon>
        <taxon>Bacteroidales</taxon>
        <taxon>Porphyromonadaceae</taxon>
        <taxon>Microbacter</taxon>
    </lineage>
</organism>
<gene>
    <name evidence="1" type="ORF">FHX64_000841</name>
</gene>
<name>A0A7W5H0L4_9PORP</name>
<accession>A0A7W5H0L4</accession>
<protein>
    <submittedName>
        <fullName evidence="1">Uncharacterized protein</fullName>
    </submittedName>
</protein>
<reference evidence="1 2" key="1">
    <citation type="submission" date="2020-08" db="EMBL/GenBank/DDBJ databases">
        <title>Genomic Encyclopedia of Type Strains, Phase IV (KMG-IV): sequencing the most valuable type-strain genomes for metagenomic binning, comparative biology and taxonomic classification.</title>
        <authorList>
            <person name="Goeker M."/>
        </authorList>
    </citation>
    <scope>NUCLEOTIDE SEQUENCE [LARGE SCALE GENOMIC DNA]</scope>
    <source>
        <strain evidence="1 2">DSM 27471</strain>
    </source>
</reference>